<accession>F4RY24</accession>
<reference evidence="2" key="1">
    <citation type="journal article" date="2011" name="Proc. Natl. Acad. Sci. U.S.A.">
        <title>Obligate biotrophy features unraveled by the genomic analysis of rust fungi.</title>
        <authorList>
            <person name="Duplessis S."/>
            <person name="Cuomo C.A."/>
            <person name="Lin Y.-C."/>
            <person name="Aerts A."/>
            <person name="Tisserant E."/>
            <person name="Veneault-Fourrey C."/>
            <person name="Joly D.L."/>
            <person name="Hacquard S."/>
            <person name="Amselem J."/>
            <person name="Cantarel B.L."/>
            <person name="Chiu R."/>
            <person name="Coutinho P.M."/>
            <person name="Feau N."/>
            <person name="Field M."/>
            <person name="Frey P."/>
            <person name="Gelhaye E."/>
            <person name="Goldberg J."/>
            <person name="Grabherr M.G."/>
            <person name="Kodira C.D."/>
            <person name="Kohler A."/>
            <person name="Kuees U."/>
            <person name="Lindquist E.A."/>
            <person name="Lucas S.M."/>
            <person name="Mago R."/>
            <person name="Mauceli E."/>
            <person name="Morin E."/>
            <person name="Murat C."/>
            <person name="Pangilinan J.L."/>
            <person name="Park R."/>
            <person name="Pearson M."/>
            <person name="Quesneville H."/>
            <person name="Rouhier N."/>
            <person name="Sakthikumar S."/>
            <person name="Salamov A.A."/>
            <person name="Schmutz J."/>
            <person name="Selles B."/>
            <person name="Shapiro H."/>
            <person name="Tanguay P."/>
            <person name="Tuskan G.A."/>
            <person name="Henrissat B."/>
            <person name="Van de Peer Y."/>
            <person name="Rouze P."/>
            <person name="Ellis J.G."/>
            <person name="Dodds P.N."/>
            <person name="Schein J.E."/>
            <person name="Zhong S."/>
            <person name="Hamelin R.C."/>
            <person name="Grigoriev I.V."/>
            <person name="Szabo L.J."/>
            <person name="Martin F."/>
        </authorList>
    </citation>
    <scope>NUCLEOTIDE SEQUENCE [LARGE SCALE GENOMIC DNA]</scope>
    <source>
        <strain evidence="2">98AG31 / pathotype 3-4-7</strain>
    </source>
</reference>
<dbReference type="EMBL" id="GL883129">
    <property type="protein sequence ID" value="EGG02716.1"/>
    <property type="molecule type" value="Genomic_DNA"/>
</dbReference>
<protein>
    <submittedName>
        <fullName evidence="1">Uncharacterized protein</fullName>
    </submittedName>
</protein>
<evidence type="ECO:0000313" key="1">
    <source>
        <dbReference type="EMBL" id="EGG02716.1"/>
    </source>
</evidence>
<dbReference type="KEGG" id="mlr:MELLADRAFT_109916"/>
<dbReference type="AlphaFoldDB" id="F4RY24"/>
<evidence type="ECO:0000313" key="2">
    <source>
        <dbReference type="Proteomes" id="UP000001072"/>
    </source>
</evidence>
<dbReference type="GeneID" id="18923909"/>
<dbReference type="RefSeq" id="XP_007414118.1">
    <property type="nucleotide sequence ID" value="XM_007414056.1"/>
</dbReference>
<dbReference type="InParanoid" id="F4RY24"/>
<dbReference type="HOGENOM" id="CLU_2062007_0_0_1"/>
<dbReference type="Proteomes" id="UP000001072">
    <property type="component" value="Unassembled WGS sequence"/>
</dbReference>
<organism evidence="2">
    <name type="scientific">Melampsora larici-populina (strain 98AG31 / pathotype 3-4-7)</name>
    <name type="common">Poplar leaf rust fungus</name>
    <dbReference type="NCBI Taxonomy" id="747676"/>
    <lineage>
        <taxon>Eukaryota</taxon>
        <taxon>Fungi</taxon>
        <taxon>Dikarya</taxon>
        <taxon>Basidiomycota</taxon>
        <taxon>Pucciniomycotina</taxon>
        <taxon>Pucciniomycetes</taxon>
        <taxon>Pucciniales</taxon>
        <taxon>Melampsoraceae</taxon>
        <taxon>Melampsora</taxon>
    </lineage>
</organism>
<dbReference type="VEuPathDB" id="FungiDB:MELLADRAFT_109916"/>
<keyword evidence="2" id="KW-1185">Reference proteome</keyword>
<sequence length="119" mass="12242">MDCLTLSGFVKYYTKNSFGGQLKLALSSVTLQAATPFTISTTGTITLTSGPLPNTPIDFTATYTFTGAHPAYGQVQSLDQKVIGIFKGFPQSGAAGGFPSPGVAGASFGGFSIPKQHGE</sequence>
<proteinExistence type="predicted"/>
<name>F4RY24_MELLP</name>
<gene>
    <name evidence="1" type="ORF">MELLADRAFT_109916</name>
</gene>